<feature type="non-terminal residue" evidence="2">
    <location>
        <position position="257"/>
    </location>
</feature>
<reference evidence="2 3" key="1">
    <citation type="submission" date="2019-01" db="EMBL/GenBank/DDBJ databases">
        <title>A draft genome assembly of the solar-powered sea slug Elysia chlorotica.</title>
        <authorList>
            <person name="Cai H."/>
            <person name="Li Q."/>
            <person name="Fang X."/>
            <person name="Li J."/>
            <person name="Curtis N.E."/>
            <person name="Altenburger A."/>
            <person name="Shibata T."/>
            <person name="Feng M."/>
            <person name="Maeda T."/>
            <person name="Schwartz J.A."/>
            <person name="Shigenobu S."/>
            <person name="Lundholm N."/>
            <person name="Nishiyama T."/>
            <person name="Yang H."/>
            <person name="Hasebe M."/>
            <person name="Li S."/>
            <person name="Pierce S.K."/>
            <person name="Wang J."/>
        </authorList>
    </citation>
    <scope>NUCLEOTIDE SEQUENCE [LARGE SCALE GENOMIC DNA]</scope>
    <source>
        <strain evidence="2">EC2010</strain>
        <tissue evidence="2">Whole organism of an adult</tissue>
    </source>
</reference>
<dbReference type="STRING" id="188477.A0A433UCV7"/>
<dbReference type="OrthoDB" id="10262874at2759"/>
<dbReference type="SUPFAM" id="SSF54001">
    <property type="entry name" value="Cysteine proteinases"/>
    <property type="match status" value="1"/>
</dbReference>
<gene>
    <name evidence="2" type="ORF">EGW08_000678</name>
</gene>
<dbReference type="EMBL" id="RQTK01000009">
    <property type="protein sequence ID" value="RUS91563.1"/>
    <property type="molecule type" value="Genomic_DNA"/>
</dbReference>
<feature type="region of interest" description="Disordered" evidence="1">
    <location>
        <begin position="1"/>
        <end position="52"/>
    </location>
</feature>
<protein>
    <submittedName>
        <fullName evidence="2">Uncharacterized protein</fullName>
    </submittedName>
</protein>
<dbReference type="GO" id="GO:0031514">
    <property type="term" value="C:motile cilium"/>
    <property type="evidence" value="ECO:0007669"/>
    <property type="project" value="TreeGrafter"/>
</dbReference>
<dbReference type="GO" id="GO:0030317">
    <property type="term" value="P:flagellated sperm motility"/>
    <property type="evidence" value="ECO:0007669"/>
    <property type="project" value="TreeGrafter"/>
</dbReference>
<feature type="compositionally biased region" description="Polar residues" evidence="1">
    <location>
        <begin position="35"/>
        <end position="45"/>
    </location>
</feature>
<evidence type="ECO:0000313" key="2">
    <source>
        <dbReference type="EMBL" id="RUS91563.1"/>
    </source>
</evidence>
<organism evidence="2 3">
    <name type="scientific">Elysia chlorotica</name>
    <name type="common">Eastern emerald elysia</name>
    <name type="synonym">Sea slug</name>
    <dbReference type="NCBI Taxonomy" id="188477"/>
    <lineage>
        <taxon>Eukaryota</taxon>
        <taxon>Metazoa</taxon>
        <taxon>Spiralia</taxon>
        <taxon>Lophotrochozoa</taxon>
        <taxon>Mollusca</taxon>
        <taxon>Gastropoda</taxon>
        <taxon>Heterobranchia</taxon>
        <taxon>Euthyneura</taxon>
        <taxon>Panpulmonata</taxon>
        <taxon>Sacoglossa</taxon>
        <taxon>Placobranchoidea</taxon>
        <taxon>Plakobranchidae</taxon>
        <taxon>Elysia</taxon>
    </lineage>
</organism>
<name>A0A433UCV7_ELYCH</name>
<dbReference type="Proteomes" id="UP000271974">
    <property type="component" value="Unassembled WGS sequence"/>
</dbReference>
<proteinExistence type="predicted"/>
<dbReference type="PANTHER" id="PTHR35249:SF2">
    <property type="entry name" value="DYNEIN REGULATORY COMPLEX SUBUNIT 7"/>
    <property type="match status" value="1"/>
</dbReference>
<dbReference type="InterPro" id="IPR033551">
    <property type="entry name" value="DRC7/lobo"/>
</dbReference>
<accession>A0A433UCV7</accession>
<evidence type="ECO:0000256" key="1">
    <source>
        <dbReference type="SAM" id="MobiDB-lite"/>
    </source>
</evidence>
<sequence length="257" mass="29311">MADEGDSSLPPEHTTSETNQSLMGKSSEDRVGSADSVSRVGSQEAQDNDAKKSLVEEMKSISIVDVIKPISEIFDPDKYPPSYKEYSDKENKALKYCKTFIKQYNFLFDRRRPLFLKPKNVFGVEKLVCTTLKPGQLPYKDLLDWPGIAEFVAGYVDYDVLRPPHMLPKVLHAPRTTLDRLHGHCFDISTLLCSMLIGAGYDAFVVSGYATREVCLRDLSYTKCPFVEDDQKVYLPLKQRKVCRYTPRAPRLFRSEY</sequence>
<keyword evidence="3" id="KW-1185">Reference proteome</keyword>
<dbReference type="InterPro" id="IPR038765">
    <property type="entry name" value="Papain-like_cys_pep_sf"/>
</dbReference>
<comment type="caution">
    <text evidence="2">The sequence shown here is derived from an EMBL/GenBank/DDBJ whole genome shotgun (WGS) entry which is preliminary data.</text>
</comment>
<dbReference type="PANTHER" id="PTHR35249">
    <property type="entry name" value="DYNEIN REGULATORY COMPLEX SUBUNIT 7"/>
    <property type="match status" value="1"/>
</dbReference>
<dbReference type="AlphaFoldDB" id="A0A433UCV7"/>
<evidence type="ECO:0000313" key="3">
    <source>
        <dbReference type="Proteomes" id="UP000271974"/>
    </source>
</evidence>